<dbReference type="InterPro" id="IPR036396">
    <property type="entry name" value="Cyt_P450_sf"/>
</dbReference>
<dbReference type="RefSeq" id="XP_052132678.1">
    <property type="nucleotide sequence ID" value="XM_052276718.1"/>
</dbReference>
<evidence type="ECO:0000256" key="6">
    <source>
        <dbReference type="ARBA" id="ARBA00022723"/>
    </source>
</evidence>
<sequence length="259" mass="29339">VFTNKLQLLSQGKRPDGKRLAFLDHVLASHDARATLSEHEIKEELRTLIWAGSTTSTDFLSFFFIMISMLPDIQSKIHEELDVVFGEERTRPVDHADLQHLQYLERCIKEALRMFPPVCTWGRQVKEDVKLPSGWVLPKGSVAVVVPYAVHRNPKWFPDPERFDPDRFLVDNCTGRHPFTYIPFSAGSRNCVGQRYAMMNMKSLTASVLRTFTVLPDPLGPRTFQEIPITIGLSMVPTHGSRVRLVPRRTAAERAAGSG</sequence>
<keyword evidence="9 14" id="KW-0560">Oxidoreductase</keyword>
<evidence type="ECO:0000256" key="10">
    <source>
        <dbReference type="ARBA" id="ARBA00023004"/>
    </source>
</evidence>
<dbReference type="PANTHER" id="PTHR24291:SF189">
    <property type="entry name" value="CYTOCHROME P450 4C3-RELATED"/>
    <property type="match status" value="1"/>
</dbReference>
<evidence type="ECO:0000256" key="14">
    <source>
        <dbReference type="RuleBase" id="RU000461"/>
    </source>
</evidence>
<evidence type="ECO:0000256" key="1">
    <source>
        <dbReference type="ARBA" id="ARBA00001971"/>
    </source>
</evidence>
<dbReference type="AlphaFoldDB" id="A0A9C6XBL5"/>
<dbReference type="PANTHER" id="PTHR24291">
    <property type="entry name" value="CYTOCHROME P450 FAMILY 4"/>
    <property type="match status" value="1"/>
</dbReference>
<evidence type="ECO:0000256" key="2">
    <source>
        <dbReference type="ARBA" id="ARBA00004174"/>
    </source>
</evidence>
<dbReference type="InterPro" id="IPR002401">
    <property type="entry name" value="Cyt_P450_E_grp-I"/>
</dbReference>
<dbReference type="InterPro" id="IPR001128">
    <property type="entry name" value="Cyt_P450"/>
</dbReference>
<dbReference type="Pfam" id="PF00067">
    <property type="entry name" value="p450"/>
    <property type="match status" value="1"/>
</dbReference>
<dbReference type="KEGG" id="foc:113204007"/>
<dbReference type="GO" id="GO:0005789">
    <property type="term" value="C:endoplasmic reticulum membrane"/>
    <property type="evidence" value="ECO:0007669"/>
    <property type="project" value="UniProtKB-SubCell"/>
</dbReference>
<organism evidence="15 16">
    <name type="scientific">Frankliniella occidentalis</name>
    <name type="common">Western flower thrips</name>
    <name type="synonym">Euthrips occidentalis</name>
    <dbReference type="NCBI Taxonomy" id="133901"/>
    <lineage>
        <taxon>Eukaryota</taxon>
        <taxon>Metazoa</taxon>
        <taxon>Ecdysozoa</taxon>
        <taxon>Arthropoda</taxon>
        <taxon>Hexapoda</taxon>
        <taxon>Insecta</taxon>
        <taxon>Pterygota</taxon>
        <taxon>Neoptera</taxon>
        <taxon>Paraneoptera</taxon>
        <taxon>Thysanoptera</taxon>
        <taxon>Terebrantia</taxon>
        <taxon>Thripoidea</taxon>
        <taxon>Thripidae</taxon>
        <taxon>Frankliniella</taxon>
    </lineage>
</organism>
<evidence type="ECO:0000256" key="4">
    <source>
        <dbReference type="ARBA" id="ARBA00010617"/>
    </source>
</evidence>
<dbReference type="GeneID" id="113204007"/>
<dbReference type="PROSITE" id="PS00086">
    <property type="entry name" value="CYTOCHROME_P450"/>
    <property type="match status" value="1"/>
</dbReference>
<keyword evidence="15" id="KW-1185">Reference proteome</keyword>
<evidence type="ECO:0000256" key="13">
    <source>
        <dbReference type="PIRSR" id="PIRSR602401-1"/>
    </source>
</evidence>
<evidence type="ECO:0000313" key="16">
    <source>
        <dbReference type="RefSeq" id="XP_052132678.1"/>
    </source>
</evidence>
<gene>
    <name evidence="16" type="primary">LOC113204007</name>
</gene>
<keyword evidence="11 14" id="KW-0503">Monooxygenase</keyword>
<dbReference type="GO" id="GO:0020037">
    <property type="term" value="F:heme binding"/>
    <property type="evidence" value="ECO:0007669"/>
    <property type="project" value="InterPro"/>
</dbReference>
<dbReference type="InterPro" id="IPR017972">
    <property type="entry name" value="Cyt_P450_CS"/>
</dbReference>
<dbReference type="OrthoDB" id="1470350at2759"/>
<feature type="binding site" description="axial binding residue" evidence="13">
    <location>
        <position position="191"/>
    </location>
    <ligand>
        <name>heme</name>
        <dbReference type="ChEBI" id="CHEBI:30413"/>
    </ligand>
    <ligandPart>
        <name>Fe</name>
        <dbReference type="ChEBI" id="CHEBI:18248"/>
    </ligandPart>
</feature>
<keyword evidence="7" id="KW-0256">Endoplasmic reticulum</keyword>
<reference evidence="16" key="1">
    <citation type="submission" date="2025-08" db="UniProtKB">
        <authorList>
            <consortium name="RefSeq"/>
        </authorList>
    </citation>
    <scope>IDENTIFICATION</scope>
    <source>
        <tissue evidence="16">Whole organism</tissue>
    </source>
</reference>
<dbReference type="GO" id="GO:0005506">
    <property type="term" value="F:iron ion binding"/>
    <property type="evidence" value="ECO:0007669"/>
    <property type="project" value="InterPro"/>
</dbReference>
<keyword evidence="6 13" id="KW-0479">Metal-binding</keyword>
<comment type="subcellular location">
    <subcellularLocation>
        <location evidence="3">Endoplasmic reticulum membrane</location>
        <topology evidence="3">Peripheral membrane protein</topology>
    </subcellularLocation>
    <subcellularLocation>
        <location evidence="2">Microsome membrane</location>
        <topology evidence="2">Peripheral membrane protein</topology>
    </subcellularLocation>
</comment>
<dbReference type="PRINTS" id="PR00463">
    <property type="entry name" value="EP450I"/>
</dbReference>
<feature type="non-terminal residue" evidence="16">
    <location>
        <position position="1"/>
    </location>
</feature>
<dbReference type="Proteomes" id="UP000504606">
    <property type="component" value="Unplaced"/>
</dbReference>
<keyword evidence="5 13" id="KW-0349">Heme</keyword>
<proteinExistence type="inferred from homology"/>
<evidence type="ECO:0000256" key="3">
    <source>
        <dbReference type="ARBA" id="ARBA00004406"/>
    </source>
</evidence>
<evidence type="ECO:0000256" key="5">
    <source>
        <dbReference type="ARBA" id="ARBA00022617"/>
    </source>
</evidence>
<keyword evidence="12" id="KW-0472">Membrane</keyword>
<keyword evidence="10 13" id="KW-0408">Iron</keyword>
<evidence type="ECO:0000256" key="7">
    <source>
        <dbReference type="ARBA" id="ARBA00022824"/>
    </source>
</evidence>
<name>A0A9C6XBL5_FRAOC</name>
<dbReference type="Gene3D" id="1.10.630.10">
    <property type="entry name" value="Cytochrome P450"/>
    <property type="match status" value="1"/>
</dbReference>
<dbReference type="GO" id="GO:0016705">
    <property type="term" value="F:oxidoreductase activity, acting on paired donors, with incorporation or reduction of molecular oxygen"/>
    <property type="evidence" value="ECO:0007669"/>
    <property type="project" value="InterPro"/>
</dbReference>
<protein>
    <submittedName>
        <fullName evidence="16">Cytochrome P450 4c3-like</fullName>
    </submittedName>
</protein>
<evidence type="ECO:0000256" key="12">
    <source>
        <dbReference type="ARBA" id="ARBA00023136"/>
    </source>
</evidence>
<evidence type="ECO:0000256" key="9">
    <source>
        <dbReference type="ARBA" id="ARBA00023002"/>
    </source>
</evidence>
<evidence type="ECO:0000313" key="15">
    <source>
        <dbReference type="Proteomes" id="UP000504606"/>
    </source>
</evidence>
<keyword evidence="8" id="KW-0492">Microsome</keyword>
<dbReference type="SUPFAM" id="SSF48264">
    <property type="entry name" value="Cytochrome P450"/>
    <property type="match status" value="1"/>
</dbReference>
<dbReference type="InterPro" id="IPR050196">
    <property type="entry name" value="Cytochrome_P450_Monoox"/>
</dbReference>
<evidence type="ECO:0000256" key="8">
    <source>
        <dbReference type="ARBA" id="ARBA00022848"/>
    </source>
</evidence>
<dbReference type="PRINTS" id="PR00385">
    <property type="entry name" value="P450"/>
</dbReference>
<dbReference type="GO" id="GO:0004497">
    <property type="term" value="F:monooxygenase activity"/>
    <property type="evidence" value="ECO:0007669"/>
    <property type="project" value="UniProtKB-KW"/>
</dbReference>
<evidence type="ECO:0000256" key="11">
    <source>
        <dbReference type="ARBA" id="ARBA00023033"/>
    </source>
</evidence>
<accession>A0A9C6XBL5</accession>
<comment type="cofactor">
    <cofactor evidence="1 13">
        <name>heme</name>
        <dbReference type="ChEBI" id="CHEBI:30413"/>
    </cofactor>
</comment>
<comment type="similarity">
    <text evidence="4 14">Belongs to the cytochrome P450 family.</text>
</comment>